<dbReference type="SUPFAM" id="SSF50685">
    <property type="entry name" value="Barwin-like endoglucanases"/>
    <property type="match status" value="1"/>
</dbReference>
<dbReference type="RefSeq" id="WP_159462430.1">
    <property type="nucleotide sequence ID" value="NZ_FZQA01000002.1"/>
</dbReference>
<evidence type="ECO:0000256" key="2">
    <source>
        <dbReference type="ARBA" id="ARBA00023239"/>
    </source>
</evidence>
<dbReference type="PANTHER" id="PTHR34183:SF1">
    <property type="entry name" value="ENDOLYTIC PEPTIDOGLYCAN TRANSGLYCOSYLASE RLPA"/>
    <property type="match status" value="1"/>
</dbReference>
<dbReference type="GO" id="GO:0009279">
    <property type="term" value="C:cell outer membrane"/>
    <property type="evidence" value="ECO:0007669"/>
    <property type="project" value="TreeGrafter"/>
</dbReference>
<keyword evidence="4" id="KW-0564">Palmitate</keyword>
<keyword evidence="3 4" id="KW-0961">Cell wall biogenesis/degradation</keyword>
<comment type="subcellular location">
    <subcellularLocation>
        <location evidence="4">Cell membrane</location>
        <topology evidence="4">Lipid-anchor</topology>
    </subcellularLocation>
</comment>
<gene>
    <name evidence="4" type="primary">rlpA</name>
    <name evidence="8" type="ORF">SAMN06297382_1249</name>
</gene>
<evidence type="ECO:0000259" key="7">
    <source>
        <dbReference type="PROSITE" id="PS51724"/>
    </source>
</evidence>
<comment type="similarity">
    <text evidence="4 5">Belongs to the RlpA family.</text>
</comment>
<dbReference type="InterPro" id="IPR036908">
    <property type="entry name" value="RlpA-like_sf"/>
</dbReference>
<dbReference type="CDD" id="cd22268">
    <property type="entry name" value="DPBB_RlpA-like"/>
    <property type="match status" value="1"/>
</dbReference>
<proteinExistence type="inferred from homology"/>
<dbReference type="GO" id="GO:0000270">
    <property type="term" value="P:peptidoglycan metabolic process"/>
    <property type="evidence" value="ECO:0007669"/>
    <property type="project" value="UniProtKB-UniRule"/>
</dbReference>
<dbReference type="InterPro" id="IPR034718">
    <property type="entry name" value="RlpA"/>
</dbReference>
<dbReference type="GO" id="GO:0005886">
    <property type="term" value="C:plasma membrane"/>
    <property type="evidence" value="ECO:0007669"/>
    <property type="project" value="UniProtKB-SubCell"/>
</dbReference>
<evidence type="ECO:0000313" key="8">
    <source>
        <dbReference type="EMBL" id="SNT72212.1"/>
    </source>
</evidence>
<dbReference type="InterPro" id="IPR036680">
    <property type="entry name" value="SPOR-like_sf"/>
</dbReference>
<keyword evidence="4" id="KW-1003">Cell membrane</keyword>
<dbReference type="Pfam" id="PF03330">
    <property type="entry name" value="DPBB_1"/>
    <property type="match status" value="1"/>
</dbReference>
<reference evidence="8 9" key="1">
    <citation type="submission" date="2017-07" db="EMBL/GenBank/DDBJ databases">
        <authorList>
            <person name="Sun Z.S."/>
            <person name="Albrecht U."/>
            <person name="Echele G."/>
            <person name="Lee C.C."/>
        </authorList>
    </citation>
    <scope>NUCLEOTIDE SEQUENCE [LARGE SCALE GENOMIC DNA]</scope>
    <source>
        <strain evidence="8 9">CGMCC 1.12710</strain>
    </source>
</reference>
<dbReference type="AlphaFoldDB" id="A0A239PQJ3"/>
<feature type="domain" description="SPOR" evidence="7">
    <location>
        <begin position="211"/>
        <end position="290"/>
    </location>
</feature>
<dbReference type="GO" id="GO:0042834">
    <property type="term" value="F:peptidoglycan binding"/>
    <property type="evidence" value="ECO:0007669"/>
    <property type="project" value="InterPro"/>
</dbReference>
<keyword evidence="2 4" id="KW-0456">Lyase</keyword>
<dbReference type="EC" id="4.2.2.-" evidence="4"/>
<dbReference type="NCBIfam" id="TIGR00413">
    <property type="entry name" value="rlpA"/>
    <property type="match status" value="1"/>
</dbReference>
<feature type="signal peptide" evidence="6">
    <location>
        <begin position="1"/>
        <end position="20"/>
    </location>
</feature>
<dbReference type="Gene3D" id="3.30.70.1070">
    <property type="entry name" value="Sporulation related repeat"/>
    <property type="match status" value="1"/>
</dbReference>
<dbReference type="Gene3D" id="2.40.40.10">
    <property type="entry name" value="RlpA-like domain"/>
    <property type="match status" value="1"/>
</dbReference>
<dbReference type="InterPro" id="IPR009009">
    <property type="entry name" value="RlpA-like_DPBB"/>
</dbReference>
<evidence type="ECO:0000256" key="5">
    <source>
        <dbReference type="RuleBase" id="RU003495"/>
    </source>
</evidence>
<dbReference type="HAMAP" id="MF_02071">
    <property type="entry name" value="RlpA"/>
    <property type="match status" value="1"/>
</dbReference>
<keyword evidence="4 8" id="KW-0449">Lipoprotein</keyword>
<dbReference type="PANTHER" id="PTHR34183">
    <property type="entry name" value="ENDOLYTIC PEPTIDOGLYCAN TRANSGLYCOSYLASE RLPA"/>
    <property type="match status" value="1"/>
</dbReference>
<evidence type="ECO:0000256" key="6">
    <source>
        <dbReference type="SAM" id="SignalP"/>
    </source>
</evidence>
<dbReference type="InterPro" id="IPR012997">
    <property type="entry name" value="RplA"/>
</dbReference>
<accession>A0A239PQJ3</accession>
<dbReference type="Proteomes" id="UP000198346">
    <property type="component" value="Unassembled WGS sequence"/>
</dbReference>
<name>A0A239PQJ3_9PROT</name>
<organism evidence="8 9">
    <name type="scientific">Amphiplicatus metriothermophilus</name>
    <dbReference type="NCBI Taxonomy" id="1519374"/>
    <lineage>
        <taxon>Bacteria</taxon>
        <taxon>Pseudomonadati</taxon>
        <taxon>Pseudomonadota</taxon>
        <taxon>Alphaproteobacteria</taxon>
        <taxon>Parvularculales</taxon>
        <taxon>Parvularculaceae</taxon>
        <taxon>Amphiplicatus</taxon>
    </lineage>
</organism>
<dbReference type="PROSITE" id="PS51257">
    <property type="entry name" value="PROKAR_LIPOPROTEIN"/>
    <property type="match status" value="1"/>
</dbReference>
<feature type="chain" id="PRO_5013411755" description="Endolytic peptidoglycan transglycosylase RlpA" evidence="6">
    <location>
        <begin position="21"/>
        <end position="307"/>
    </location>
</feature>
<dbReference type="GO" id="GO:0071555">
    <property type="term" value="P:cell wall organization"/>
    <property type="evidence" value="ECO:0007669"/>
    <property type="project" value="UniProtKB-KW"/>
</dbReference>
<evidence type="ECO:0000256" key="1">
    <source>
        <dbReference type="ARBA" id="ARBA00022729"/>
    </source>
</evidence>
<comment type="function">
    <text evidence="4">Lytic transglycosylase with a strong preference for naked glycan strands that lack stem peptides.</text>
</comment>
<dbReference type="EMBL" id="FZQA01000002">
    <property type="protein sequence ID" value="SNT72212.1"/>
    <property type="molecule type" value="Genomic_DNA"/>
</dbReference>
<dbReference type="GO" id="GO:0008932">
    <property type="term" value="F:lytic endotransglycosylase activity"/>
    <property type="evidence" value="ECO:0007669"/>
    <property type="project" value="UniProtKB-UniRule"/>
</dbReference>
<dbReference type="OrthoDB" id="9779128at2"/>
<dbReference type="PROSITE" id="PS51724">
    <property type="entry name" value="SPOR"/>
    <property type="match status" value="1"/>
</dbReference>
<keyword evidence="4" id="KW-0472">Membrane</keyword>
<dbReference type="InterPro" id="IPR007730">
    <property type="entry name" value="SPOR-like_dom"/>
</dbReference>
<evidence type="ECO:0000256" key="4">
    <source>
        <dbReference type="HAMAP-Rule" id="MF_02071"/>
    </source>
</evidence>
<sequence>MLRFAPILRAAFLFAAAALAGCATPGRHPSPGVEPNPHYKVGQSYEVNGRRYHPREQPDYEAVGIASWYGQEFHGRLTANGELFDRNRMTAAHPTLPLPSRVEVENLENGRKILVRVNDRGPFKGDRIIDLSQAAARALGFEEKGLAPVRVRYVGRASLADATVSLDDGRGERRRLARAGEAGRRAPPAPASGPQEDVIARLIAEAGTAPPAPTVEYWIDVARFADLNALEAARLALSAWGPVRVLSEARLNGVMAWRVQVGPYADEAAAAMRLAELRGAGYASASLARERAAIIRTCEARSEPECL</sequence>
<keyword evidence="1 6" id="KW-0732">Signal</keyword>
<dbReference type="Pfam" id="PF05036">
    <property type="entry name" value="SPOR"/>
    <property type="match status" value="1"/>
</dbReference>
<dbReference type="SUPFAM" id="SSF110997">
    <property type="entry name" value="Sporulation related repeat"/>
    <property type="match status" value="1"/>
</dbReference>
<evidence type="ECO:0000256" key="3">
    <source>
        <dbReference type="ARBA" id="ARBA00023316"/>
    </source>
</evidence>
<protein>
    <recommendedName>
        <fullName evidence="4">Endolytic peptidoglycan transglycosylase RlpA</fullName>
        <ecNumber evidence="4">4.2.2.-</ecNumber>
    </recommendedName>
</protein>
<keyword evidence="9" id="KW-1185">Reference proteome</keyword>
<evidence type="ECO:0000313" key="9">
    <source>
        <dbReference type="Proteomes" id="UP000198346"/>
    </source>
</evidence>